<dbReference type="AlphaFoldDB" id="A0A803MKZ6"/>
<name>A0A803MKZ6_CHEQI</name>
<dbReference type="InterPro" id="IPR036249">
    <property type="entry name" value="Thioredoxin-like_sf"/>
</dbReference>
<feature type="region of interest" description="Disordered" evidence="1">
    <location>
        <begin position="1"/>
        <end position="22"/>
    </location>
</feature>
<dbReference type="PANTHER" id="PTHR45669:SF30">
    <property type="entry name" value="OS04G0641300 PROTEIN"/>
    <property type="match status" value="1"/>
</dbReference>
<dbReference type="Proteomes" id="UP000596660">
    <property type="component" value="Unplaced"/>
</dbReference>
<reference evidence="3" key="2">
    <citation type="submission" date="2021-03" db="UniProtKB">
        <authorList>
            <consortium name="EnsemblPlants"/>
        </authorList>
    </citation>
    <scope>IDENTIFICATION</scope>
</reference>
<evidence type="ECO:0000259" key="2">
    <source>
        <dbReference type="Pfam" id="PF00462"/>
    </source>
</evidence>
<dbReference type="Pfam" id="PF00462">
    <property type="entry name" value="Glutaredoxin"/>
    <property type="match status" value="1"/>
</dbReference>
<dbReference type="OMA" id="MHSRFKE"/>
<dbReference type="FunFam" id="3.40.30.10:FF:000273">
    <property type="entry name" value="Glutaredoxin family protein"/>
    <property type="match status" value="1"/>
</dbReference>
<dbReference type="EnsemblPlants" id="AUR62031608-RA">
    <property type="protein sequence ID" value="AUR62031608-RA:cds"/>
    <property type="gene ID" value="AUR62031608"/>
</dbReference>
<reference evidence="3" key="1">
    <citation type="journal article" date="2017" name="Nature">
        <title>The genome of Chenopodium quinoa.</title>
        <authorList>
            <person name="Jarvis D.E."/>
            <person name="Ho Y.S."/>
            <person name="Lightfoot D.J."/>
            <person name="Schmoeckel S.M."/>
            <person name="Li B."/>
            <person name="Borm T.J.A."/>
            <person name="Ohyanagi H."/>
            <person name="Mineta K."/>
            <person name="Michell C.T."/>
            <person name="Saber N."/>
            <person name="Kharbatia N.M."/>
            <person name="Rupper R.R."/>
            <person name="Sharp A.R."/>
            <person name="Dally N."/>
            <person name="Boughton B.A."/>
            <person name="Woo Y.H."/>
            <person name="Gao G."/>
            <person name="Schijlen E.G.W.M."/>
            <person name="Guo X."/>
            <person name="Momin A.A."/>
            <person name="Negrao S."/>
            <person name="Al-Babili S."/>
            <person name="Gehring C."/>
            <person name="Roessner U."/>
            <person name="Jung C."/>
            <person name="Murphy K."/>
            <person name="Arold S.T."/>
            <person name="Gojobori T."/>
            <person name="van der Linden C.G."/>
            <person name="van Loo E.N."/>
            <person name="Jellen E.N."/>
            <person name="Maughan P.J."/>
            <person name="Tester M."/>
        </authorList>
    </citation>
    <scope>NUCLEOTIDE SEQUENCE [LARGE SCALE GENOMIC DNA]</scope>
    <source>
        <strain evidence="3">cv. PI 614886</strain>
    </source>
</reference>
<dbReference type="Gene3D" id="3.40.30.10">
    <property type="entry name" value="Glutaredoxin"/>
    <property type="match status" value="1"/>
</dbReference>
<sequence length="425" mass="47866">MSRRSFSMNVHHPPEKQGDSYHMVALTSSTLGSIRLEKPVDLSFSAGAERWDDHFEREEVDFRKNHEEGIEKNKDFTMGMIEAKAWSKMIDEKITRVVPKTPIRTPPGEPETINVRELMEGLEDSNTSPLRLLGEKHVRSFSFNVSVDSILPLVDSPRGLQKSRMDSPKNVKAWFDAQEKDDNNVNSISKALVSEFDPEVISVFRKALEELSPTNPFHLKARDGVREQQNLIKDDGGLQVADNSSGDDDGYAHVNGFVDRIIAEEKDDMSSSPDCVYVQSNGEETYDVVINPTKERVILYFTSLRGVRGTYENCCYVRLILKGLGVRVDERDVSMHSGFKEELKELLGEGFKGGLPKVFIGERYIGGIDEIRKMHEDGKLKKIVAHCERLEDDGGNLVDVCEACGDIRCPDCNENGLIRCPICCY</sequence>
<accession>A0A803MKZ6</accession>
<keyword evidence="4" id="KW-1185">Reference proteome</keyword>
<proteinExistence type="predicted"/>
<dbReference type="PROSITE" id="PS51354">
    <property type="entry name" value="GLUTAREDOXIN_2"/>
    <property type="match status" value="1"/>
</dbReference>
<dbReference type="Gramene" id="AUR62031608-RA">
    <property type="protein sequence ID" value="AUR62031608-RA:cds"/>
    <property type="gene ID" value="AUR62031608"/>
</dbReference>
<evidence type="ECO:0000256" key="1">
    <source>
        <dbReference type="SAM" id="MobiDB-lite"/>
    </source>
</evidence>
<feature type="domain" description="Glutaredoxin" evidence="2">
    <location>
        <begin position="299"/>
        <end position="365"/>
    </location>
</feature>
<dbReference type="SUPFAM" id="SSF52833">
    <property type="entry name" value="Thioredoxin-like"/>
    <property type="match status" value="1"/>
</dbReference>
<dbReference type="InterPro" id="IPR002109">
    <property type="entry name" value="Glutaredoxin"/>
</dbReference>
<organism evidence="3 4">
    <name type="scientific">Chenopodium quinoa</name>
    <name type="common">Quinoa</name>
    <dbReference type="NCBI Taxonomy" id="63459"/>
    <lineage>
        <taxon>Eukaryota</taxon>
        <taxon>Viridiplantae</taxon>
        <taxon>Streptophyta</taxon>
        <taxon>Embryophyta</taxon>
        <taxon>Tracheophyta</taxon>
        <taxon>Spermatophyta</taxon>
        <taxon>Magnoliopsida</taxon>
        <taxon>eudicotyledons</taxon>
        <taxon>Gunneridae</taxon>
        <taxon>Pentapetalae</taxon>
        <taxon>Caryophyllales</taxon>
        <taxon>Chenopodiaceae</taxon>
        <taxon>Chenopodioideae</taxon>
        <taxon>Atripliceae</taxon>
        <taxon>Chenopodium</taxon>
    </lineage>
</organism>
<evidence type="ECO:0000313" key="4">
    <source>
        <dbReference type="Proteomes" id="UP000596660"/>
    </source>
</evidence>
<dbReference type="PANTHER" id="PTHR45669">
    <property type="entry name" value="GLUTAREDOXIN DOMAIN-CONTAINING CYSTEINE-RICH PROTEIN CG12206-RELATED"/>
    <property type="match status" value="1"/>
</dbReference>
<protein>
    <recommendedName>
        <fullName evidence="2">Glutaredoxin domain-containing protein</fullName>
    </recommendedName>
</protein>
<evidence type="ECO:0000313" key="3">
    <source>
        <dbReference type="EnsemblPlants" id="AUR62031608-RA:cds"/>
    </source>
</evidence>